<gene>
    <name evidence="1" type="ORF">H8699_03510</name>
</gene>
<accession>A0A926CYJ7</accession>
<dbReference type="Proteomes" id="UP000654279">
    <property type="component" value="Unassembled WGS sequence"/>
</dbReference>
<proteinExistence type="predicted"/>
<sequence>MLEKYLIEHCAPTLASIKTASLFCLPLIAERELEHQIQLWNGCFAEKGLFLTVLSRKGGRALVYVCRRAHLERDLQKRGVASFLAQYGYPCVELDAALARLKQRLGEQDGFPHEIGIFLGYPLGDVIGFIQNEGRNCKCAGCWKVYCNAHEAGKIFARYRKCREIYARLWRGGKSIVQLTVAA</sequence>
<evidence type="ECO:0000313" key="1">
    <source>
        <dbReference type="EMBL" id="MBC8528503.1"/>
    </source>
</evidence>
<name>A0A926CYJ7_9FIRM</name>
<organism evidence="1 2">
    <name type="scientific">Luoshenia tenuis</name>
    <dbReference type="NCBI Taxonomy" id="2763654"/>
    <lineage>
        <taxon>Bacteria</taxon>
        <taxon>Bacillati</taxon>
        <taxon>Bacillota</taxon>
        <taxon>Clostridia</taxon>
        <taxon>Christensenellales</taxon>
        <taxon>Christensenellaceae</taxon>
        <taxon>Luoshenia</taxon>
    </lineage>
</organism>
<dbReference type="RefSeq" id="WP_249284501.1">
    <property type="nucleotide sequence ID" value="NZ_JACRSO010000001.1"/>
</dbReference>
<dbReference type="Pfam" id="PF12672">
    <property type="entry name" value="DUF3793"/>
    <property type="match status" value="1"/>
</dbReference>
<keyword evidence="2" id="KW-1185">Reference proteome</keyword>
<dbReference type="AlphaFoldDB" id="A0A926CYJ7"/>
<reference evidence="1" key="1">
    <citation type="submission" date="2020-08" db="EMBL/GenBank/DDBJ databases">
        <title>Genome public.</title>
        <authorList>
            <person name="Liu C."/>
            <person name="Sun Q."/>
        </authorList>
    </citation>
    <scope>NUCLEOTIDE SEQUENCE</scope>
    <source>
        <strain evidence="1">NSJ-44</strain>
    </source>
</reference>
<evidence type="ECO:0000313" key="2">
    <source>
        <dbReference type="Proteomes" id="UP000654279"/>
    </source>
</evidence>
<protein>
    <submittedName>
        <fullName evidence="1">DUF3793 family protein</fullName>
    </submittedName>
</protein>
<dbReference type="InterPro" id="IPR024523">
    <property type="entry name" value="DUF3793"/>
</dbReference>
<dbReference type="EMBL" id="JACRSO010000001">
    <property type="protein sequence ID" value="MBC8528503.1"/>
    <property type="molecule type" value="Genomic_DNA"/>
</dbReference>
<comment type="caution">
    <text evidence="1">The sequence shown here is derived from an EMBL/GenBank/DDBJ whole genome shotgun (WGS) entry which is preliminary data.</text>
</comment>